<dbReference type="PANTHER" id="PTHR45786:SF74">
    <property type="entry name" value="ATP-DEPENDENT DNA HELICASE"/>
    <property type="match status" value="1"/>
</dbReference>
<keyword evidence="2" id="KW-1185">Reference proteome</keyword>
<organism evidence="1 2">
    <name type="scientific">Octopus vulgaris</name>
    <name type="common">Common octopus</name>
    <dbReference type="NCBI Taxonomy" id="6645"/>
    <lineage>
        <taxon>Eukaryota</taxon>
        <taxon>Metazoa</taxon>
        <taxon>Spiralia</taxon>
        <taxon>Lophotrochozoa</taxon>
        <taxon>Mollusca</taxon>
        <taxon>Cephalopoda</taxon>
        <taxon>Coleoidea</taxon>
        <taxon>Octopodiformes</taxon>
        <taxon>Octopoda</taxon>
        <taxon>Incirrata</taxon>
        <taxon>Octopodidae</taxon>
        <taxon>Octopus</taxon>
    </lineage>
</organism>
<proteinExistence type="predicted"/>
<sequence>MASLGLNNPPVGPQGGSTFMPTFKIQEKLYHRIGSLLPAVNRKPVYAQLYFVDTENEMRNRLSFKGADNDLNENNPLYVQRALHMHNPYVKSFKQAIDIIKEYSAQGKYSTGDIITSHDKRLILAGSHERTYNPPTASEVAVIMVGDETNNPNIKPADVVVQYRESNGKLDYISEIHRSYDFLYYALLFP</sequence>
<dbReference type="EMBL" id="OX597814">
    <property type="protein sequence ID" value="CAI9715230.1"/>
    <property type="molecule type" value="Genomic_DNA"/>
</dbReference>
<reference evidence="1" key="1">
    <citation type="submission" date="2023-08" db="EMBL/GenBank/DDBJ databases">
        <authorList>
            <person name="Alioto T."/>
            <person name="Alioto T."/>
            <person name="Gomez Garrido J."/>
        </authorList>
    </citation>
    <scope>NUCLEOTIDE SEQUENCE</scope>
</reference>
<protein>
    <submittedName>
        <fullName evidence="1">Uncharacterized protein</fullName>
    </submittedName>
</protein>
<evidence type="ECO:0000313" key="2">
    <source>
        <dbReference type="Proteomes" id="UP001162480"/>
    </source>
</evidence>
<accession>A0AA36AFK5</accession>
<gene>
    <name evidence="1" type="ORF">OCTVUL_1B008327</name>
</gene>
<evidence type="ECO:0000313" key="1">
    <source>
        <dbReference type="EMBL" id="CAI9715230.1"/>
    </source>
</evidence>
<dbReference type="PANTHER" id="PTHR45786">
    <property type="entry name" value="DNA BINDING PROTEIN-LIKE"/>
    <property type="match status" value="1"/>
</dbReference>
<name>A0AA36AFK5_OCTVU</name>
<dbReference type="Proteomes" id="UP001162480">
    <property type="component" value="Chromosome 1"/>
</dbReference>
<dbReference type="AlphaFoldDB" id="A0AA36AFK5"/>